<dbReference type="AlphaFoldDB" id="K5VBK2"/>
<dbReference type="RefSeq" id="XP_007402975.1">
    <property type="nucleotide sequence ID" value="XM_007402913.1"/>
</dbReference>
<organism evidence="1 2">
    <name type="scientific">Phanerochaete carnosa (strain HHB-10118-sp)</name>
    <name type="common">White-rot fungus</name>
    <name type="synonym">Peniophora carnosa</name>
    <dbReference type="NCBI Taxonomy" id="650164"/>
    <lineage>
        <taxon>Eukaryota</taxon>
        <taxon>Fungi</taxon>
        <taxon>Dikarya</taxon>
        <taxon>Basidiomycota</taxon>
        <taxon>Agaricomycotina</taxon>
        <taxon>Agaricomycetes</taxon>
        <taxon>Polyporales</taxon>
        <taxon>Phanerochaetaceae</taxon>
        <taxon>Phanerochaete</taxon>
    </lineage>
</organism>
<evidence type="ECO:0000313" key="1">
    <source>
        <dbReference type="EMBL" id="EKM48473.1"/>
    </source>
</evidence>
<name>K5VBK2_PHACS</name>
<accession>K5VBK2</accession>
<dbReference type="GeneID" id="18907548"/>
<evidence type="ECO:0000313" key="2">
    <source>
        <dbReference type="Proteomes" id="UP000008370"/>
    </source>
</evidence>
<proteinExistence type="predicted"/>
<dbReference type="HOGENOM" id="CLU_2801033_0_0_1"/>
<dbReference type="KEGG" id="pco:PHACADRAFT_108883"/>
<gene>
    <name evidence="1" type="ORF">PHACADRAFT_108883</name>
</gene>
<dbReference type="OrthoDB" id="3251431at2759"/>
<dbReference type="InParanoid" id="K5VBK2"/>
<sequence length="68" mass="7862">PAEWYKRLTKYLTLQECEIELRAKMKAGVEPLGDVLPNLFARLSVLYDVTHEQDLKPGRKEVMAELCN</sequence>
<keyword evidence="2" id="KW-1185">Reference proteome</keyword>
<dbReference type="Proteomes" id="UP000008370">
    <property type="component" value="Unassembled WGS sequence"/>
</dbReference>
<feature type="non-terminal residue" evidence="1">
    <location>
        <position position="1"/>
    </location>
</feature>
<dbReference type="EMBL" id="JH931017">
    <property type="protein sequence ID" value="EKM48473.1"/>
    <property type="molecule type" value="Genomic_DNA"/>
</dbReference>
<protein>
    <submittedName>
        <fullName evidence="1">Uncharacterized protein</fullName>
    </submittedName>
</protein>
<reference evidence="1 2" key="1">
    <citation type="journal article" date="2012" name="BMC Genomics">
        <title>Comparative genomics of the white-rot fungi, Phanerochaete carnosa and P. chrysosporium, to elucidate the genetic basis of the distinct wood types they colonize.</title>
        <authorList>
            <person name="Suzuki H."/>
            <person name="MacDonald J."/>
            <person name="Syed K."/>
            <person name="Salamov A."/>
            <person name="Hori C."/>
            <person name="Aerts A."/>
            <person name="Henrissat B."/>
            <person name="Wiebenga A."/>
            <person name="vanKuyk P.A."/>
            <person name="Barry K."/>
            <person name="Lindquist E."/>
            <person name="LaButti K."/>
            <person name="Lapidus A."/>
            <person name="Lucas S."/>
            <person name="Coutinho P."/>
            <person name="Gong Y."/>
            <person name="Samejima M."/>
            <person name="Mahadevan R."/>
            <person name="Abou-Zaid M."/>
            <person name="de Vries R.P."/>
            <person name="Igarashi K."/>
            <person name="Yadav J.S."/>
            <person name="Grigoriev I.V."/>
            <person name="Master E.R."/>
        </authorList>
    </citation>
    <scope>NUCLEOTIDE SEQUENCE [LARGE SCALE GENOMIC DNA]</scope>
    <source>
        <strain evidence="1 2">HHB-10118-sp</strain>
    </source>
</reference>